<evidence type="ECO:0000313" key="2">
    <source>
        <dbReference type="Proteomes" id="UP000231379"/>
    </source>
</evidence>
<dbReference type="Proteomes" id="UP000231379">
    <property type="component" value="Unassembled WGS sequence"/>
</dbReference>
<accession>A0A2H0U6Z0</accession>
<reference evidence="2" key="1">
    <citation type="submission" date="2017-09" db="EMBL/GenBank/DDBJ databases">
        <title>Depth-based differentiation of microbial function through sediment-hosted aquifers and enrichment of novel symbionts in the deep terrestrial subsurface.</title>
        <authorList>
            <person name="Probst A.J."/>
            <person name="Ladd B."/>
            <person name="Jarett J.K."/>
            <person name="Geller-Mcgrath D.E."/>
            <person name="Sieber C.M.K."/>
            <person name="Emerson J.B."/>
            <person name="Anantharaman K."/>
            <person name="Thomas B.C."/>
            <person name="Malmstrom R."/>
            <person name="Stieglmeier M."/>
            <person name="Klingl A."/>
            <person name="Woyke T."/>
            <person name="Ryan C.M."/>
            <person name="Banfield J.F."/>
        </authorList>
    </citation>
    <scope>NUCLEOTIDE SEQUENCE [LARGE SCALE GENOMIC DNA]</scope>
</reference>
<proteinExistence type="predicted"/>
<dbReference type="AlphaFoldDB" id="A0A2H0U6Z0"/>
<name>A0A2H0U6Z0_9BACT</name>
<comment type="caution">
    <text evidence="1">The sequence shown here is derived from an EMBL/GenBank/DDBJ whole genome shotgun (WGS) entry which is preliminary data.</text>
</comment>
<organism evidence="1 2">
    <name type="scientific">Candidatus Kaiserbacteria bacterium CG10_big_fil_rev_8_21_14_0_10_59_10</name>
    <dbReference type="NCBI Taxonomy" id="1974612"/>
    <lineage>
        <taxon>Bacteria</taxon>
        <taxon>Candidatus Kaiseribacteriota</taxon>
    </lineage>
</organism>
<sequence>MVGPCMKIEIYFNDKELEQRASYDPEAREELRKAVAAIAILHARDLAEARALDEKYVPQLATAGMGVFDQAYNVYMKYGGVFEETTAFAPYFGWWARQAMIEYIGSIRAPITRVE</sequence>
<gene>
    <name evidence="1" type="ORF">COU20_03395</name>
</gene>
<evidence type="ECO:0000313" key="1">
    <source>
        <dbReference type="EMBL" id="PIR82178.1"/>
    </source>
</evidence>
<protein>
    <submittedName>
        <fullName evidence="1">Uncharacterized protein</fullName>
    </submittedName>
</protein>
<dbReference type="EMBL" id="PFBM01000021">
    <property type="protein sequence ID" value="PIR82178.1"/>
    <property type="molecule type" value="Genomic_DNA"/>
</dbReference>